<dbReference type="OrthoDB" id="568465at2"/>
<dbReference type="RefSeq" id="WP_132118356.1">
    <property type="nucleotide sequence ID" value="NZ_SLWS01000005.1"/>
</dbReference>
<dbReference type="Proteomes" id="UP000295680">
    <property type="component" value="Unassembled WGS sequence"/>
</dbReference>
<name>A0A4R2JH20_9PSEU</name>
<keyword evidence="2" id="KW-1185">Reference proteome</keyword>
<evidence type="ECO:0000313" key="2">
    <source>
        <dbReference type="Proteomes" id="UP000295680"/>
    </source>
</evidence>
<dbReference type="EMBL" id="SLWS01000005">
    <property type="protein sequence ID" value="TCO57957.1"/>
    <property type="molecule type" value="Genomic_DNA"/>
</dbReference>
<dbReference type="AlphaFoldDB" id="A0A4R2JH20"/>
<sequence length="128" mass="14454">MKIDLLGTELEVPNPTVISVPIEIKGAWHKDLLTAQDIQLAQRYLEDLHTTDGIYLVAWFTLEHWNILATNDRRKTKATKHKSATRLLHILRTQAAGIQSVAGRLVITVPRSTTPDDRITKTVKRHTG</sequence>
<protein>
    <submittedName>
        <fullName evidence="1">Uncharacterized protein</fullName>
    </submittedName>
</protein>
<reference evidence="1 2" key="1">
    <citation type="submission" date="2019-03" db="EMBL/GenBank/DDBJ databases">
        <title>Genomic Encyclopedia of Type Strains, Phase IV (KMG-IV): sequencing the most valuable type-strain genomes for metagenomic binning, comparative biology and taxonomic classification.</title>
        <authorList>
            <person name="Goeker M."/>
        </authorList>
    </citation>
    <scope>NUCLEOTIDE SEQUENCE [LARGE SCALE GENOMIC DNA]</scope>
    <source>
        <strain evidence="1 2">DSM 45934</strain>
    </source>
</reference>
<comment type="caution">
    <text evidence="1">The sequence shown here is derived from an EMBL/GenBank/DDBJ whole genome shotgun (WGS) entry which is preliminary data.</text>
</comment>
<organism evidence="1 2">
    <name type="scientific">Actinocrispum wychmicini</name>
    <dbReference type="NCBI Taxonomy" id="1213861"/>
    <lineage>
        <taxon>Bacteria</taxon>
        <taxon>Bacillati</taxon>
        <taxon>Actinomycetota</taxon>
        <taxon>Actinomycetes</taxon>
        <taxon>Pseudonocardiales</taxon>
        <taxon>Pseudonocardiaceae</taxon>
        <taxon>Actinocrispum</taxon>
    </lineage>
</organism>
<accession>A0A4R2JH20</accession>
<proteinExistence type="predicted"/>
<evidence type="ECO:0000313" key="1">
    <source>
        <dbReference type="EMBL" id="TCO57957.1"/>
    </source>
</evidence>
<gene>
    <name evidence="1" type="ORF">EV192_10519</name>
</gene>